<organism evidence="1 2">
    <name type="scientific">Periplaneta americana</name>
    <name type="common">American cockroach</name>
    <name type="synonym">Blatta americana</name>
    <dbReference type="NCBI Taxonomy" id="6978"/>
    <lineage>
        <taxon>Eukaryota</taxon>
        <taxon>Metazoa</taxon>
        <taxon>Ecdysozoa</taxon>
        <taxon>Arthropoda</taxon>
        <taxon>Hexapoda</taxon>
        <taxon>Insecta</taxon>
        <taxon>Pterygota</taxon>
        <taxon>Neoptera</taxon>
        <taxon>Polyneoptera</taxon>
        <taxon>Dictyoptera</taxon>
        <taxon>Blattodea</taxon>
        <taxon>Blattoidea</taxon>
        <taxon>Blattidae</taxon>
        <taxon>Blattinae</taxon>
        <taxon>Periplaneta</taxon>
    </lineage>
</organism>
<evidence type="ECO:0000313" key="1">
    <source>
        <dbReference type="EMBL" id="KAJ4437260.1"/>
    </source>
</evidence>
<evidence type="ECO:0000313" key="2">
    <source>
        <dbReference type="Proteomes" id="UP001148838"/>
    </source>
</evidence>
<protein>
    <submittedName>
        <fullName evidence="1">Uncharacterized protein</fullName>
    </submittedName>
</protein>
<proteinExistence type="predicted"/>
<accession>A0ABQ8SSV1</accession>
<name>A0ABQ8SSV1_PERAM</name>
<comment type="caution">
    <text evidence="1">The sequence shown here is derived from an EMBL/GenBank/DDBJ whole genome shotgun (WGS) entry which is preliminary data.</text>
</comment>
<dbReference type="Proteomes" id="UP001148838">
    <property type="component" value="Unassembled WGS sequence"/>
</dbReference>
<keyword evidence="2" id="KW-1185">Reference proteome</keyword>
<sequence>MAGLCEGGNDPVGSLEAICRMLHFSGLQHFSSSWNYSKKALELRLERCSELPSYHEEQCRLLIESTKSPREVARHVHRSQSDVVRTCNRFRGLSSHRPSTFDNSR</sequence>
<dbReference type="EMBL" id="JAJSOF020000021">
    <property type="protein sequence ID" value="KAJ4437260.1"/>
    <property type="molecule type" value="Genomic_DNA"/>
</dbReference>
<reference evidence="1 2" key="1">
    <citation type="journal article" date="2022" name="Allergy">
        <title>Genome assembly and annotation of Periplaneta americana reveal a comprehensive cockroach allergen profile.</title>
        <authorList>
            <person name="Wang L."/>
            <person name="Xiong Q."/>
            <person name="Saelim N."/>
            <person name="Wang L."/>
            <person name="Nong W."/>
            <person name="Wan A.T."/>
            <person name="Shi M."/>
            <person name="Liu X."/>
            <person name="Cao Q."/>
            <person name="Hui J.H.L."/>
            <person name="Sookrung N."/>
            <person name="Leung T.F."/>
            <person name="Tungtrongchitr A."/>
            <person name="Tsui S.K.W."/>
        </authorList>
    </citation>
    <scope>NUCLEOTIDE SEQUENCE [LARGE SCALE GENOMIC DNA]</scope>
    <source>
        <strain evidence="1">PWHHKU_190912</strain>
    </source>
</reference>
<gene>
    <name evidence="1" type="ORF">ANN_17395</name>
</gene>